<dbReference type="Pfam" id="PF00565">
    <property type="entry name" value="SNase"/>
    <property type="match status" value="1"/>
</dbReference>
<dbReference type="Proteomes" id="UP000610558">
    <property type="component" value="Unassembled WGS sequence"/>
</dbReference>
<keyword evidence="1" id="KW-0540">Nuclease</keyword>
<evidence type="ECO:0000256" key="1">
    <source>
        <dbReference type="ARBA" id="ARBA00022722"/>
    </source>
</evidence>
<dbReference type="PANTHER" id="PTHR12302:SF3">
    <property type="entry name" value="SERINE_THREONINE-PROTEIN KINASE 31"/>
    <property type="match status" value="1"/>
</dbReference>
<proteinExistence type="predicted"/>
<organism evidence="6 7">
    <name type="scientific">Spongiibacter pelagi</name>
    <dbReference type="NCBI Taxonomy" id="2760804"/>
    <lineage>
        <taxon>Bacteria</taxon>
        <taxon>Pseudomonadati</taxon>
        <taxon>Pseudomonadota</taxon>
        <taxon>Gammaproteobacteria</taxon>
        <taxon>Cellvibrionales</taxon>
        <taxon>Spongiibacteraceae</taxon>
        <taxon>Spongiibacter</taxon>
    </lineage>
</organism>
<reference evidence="6" key="1">
    <citation type="submission" date="2020-09" db="EMBL/GenBank/DDBJ databases">
        <authorList>
            <person name="Yoon J.-W."/>
        </authorList>
    </citation>
    <scope>NUCLEOTIDE SEQUENCE</scope>
    <source>
        <strain evidence="6">KMU-158</strain>
    </source>
</reference>
<dbReference type="EMBL" id="JACXLD010000001">
    <property type="protein sequence ID" value="MBD2857705.1"/>
    <property type="molecule type" value="Genomic_DNA"/>
</dbReference>
<dbReference type="Gene3D" id="2.40.50.90">
    <property type="match status" value="1"/>
</dbReference>
<evidence type="ECO:0000313" key="6">
    <source>
        <dbReference type="EMBL" id="MBD2857705.1"/>
    </source>
</evidence>
<evidence type="ECO:0000256" key="2">
    <source>
        <dbReference type="ARBA" id="ARBA00022759"/>
    </source>
</evidence>
<evidence type="ECO:0000256" key="3">
    <source>
        <dbReference type="ARBA" id="ARBA00022801"/>
    </source>
</evidence>
<protein>
    <submittedName>
        <fullName evidence="6">Thermonuclease family protein</fullName>
    </submittedName>
</protein>
<dbReference type="GO" id="GO:0004519">
    <property type="term" value="F:endonuclease activity"/>
    <property type="evidence" value="ECO:0007669"/>
    <property type="project" value="UniProtKB-KW"/>
</dbReference>
<feature type="transmembrane region" description="Helical" evidence="4">
    <location>
        <begin position="20"/>
        <end position="39"/>
    </location>
</feature>
<evidence type="ECO:0000313" key="7">
    <source>
        <dbReference type="Proteomes" id="UP000610558"/>
    </source>
</evidence>
<accession>A0A927GUU8</accession>
<feature type="domain" description="TNase-like" evidence="5">
    <location>
        <begin position="47"/>
        <end position="180"/>
    </location>
</feature>
<keyword evidence="7" id="KW-1185">Reference proteome</keyword>
<name>A0A927GUU8_9GAMM</name>
<dbReference type="InterPro" id="IPR016071">
    <property type="entry name" value="Staphylococal_nuclease_OB-fold"/>
</dbReference>
<keyword evidence="4" id="KW-0812">Transmembrane</keyword>
<comment type="caution">
    <text evidence="6">The sequence shown here is derived from an EMBL/GenBank/DDBJ whole genome shotgun (WGS) entry which is preliminary data.</text>
</comment>
<dbReference type="PANTHER" id="PTHR12302">
    <property type="entry name" value="EBNA2 BINDING PROTEIN P100"/>
    <property type="match status" value="1"/>
</dbReference>
<keyword evidence="3" id="KW-0378">Hydrolase</keyword>
<dbReference type="PROSITE" id="PS50830">
    <property type="entry name" value="TNASE_3"/>
    <property type="match status" value="1"/>
</dbReference>
<dbReference type="AlphaFoldDB" id="A0A927GUU8"/>
<dbReference type="InterPro" id="IPR035437">
    <property type="entry name" value="SNase_OB-fold_sf"/>
</dbReference>
<keyword evidence="2" id="KW-0255">Endonuclease</keyword>
<evidence type="ECO:0000259" key="5">
    <source>
        <dbReference type="PROSITE" id="PS50830"/>
    </source>
</evidence>
<keyword evidence="4" id="KW-1133">Transmembrane helix</keyword>
<dbReference type="SMART" id="SM00318">
    <property type="entry name" value="SNc"/>
    <property type="match status" value="1"/>
</dbReference>
<gene>
    <name evidence="6" type="ORF">IB286_01710</name>
</gene>
<keyword evidence="4" id="KW-0472">Membrane</keyword>
<evidence type="ECO:0000256" key="4">
    <source>
        <dbReference type="SAM" id="Phobius"/>
    </source>
</evidence>
<dbReference type="SUPFAM" id="SSF50199">
    <property type="entry name" value="Staphylococcal nuclease"/>
    <property type="match status" value="1"/>
</dbReference>
<sequence length="283" mass="32241">MCSLWRSLKVPGQFRSGIFVFRFLFPAVWLISVGVPVFAQCPPPTAGLPSAQLLSVIDGDTLLLRDRRKIRLLDINTPELGRDGRSDERWAQAAKQAVADFLGKENRLILDIYGKDRYNRHLAEVYREDGQMLSEHLLQAGLGWRILVPPLPHSRGSSDKLCLYQAEEQARRQKRGLWSHTILNSKVATSANQGFTLMRGRVEQVATSQHSTWIDLEGDVVLHISHRDLHWFSAQDVSQWRGQTVEVRGWLRSRKPPRSGLASLRMDLRHPAMIELLGKQLDK</sequence>
<dbReference type="RefSeq" id="WP_190761927.1">
    <property type="nucleotide sequence ID" value="NZ_JACXLD010000001.1"/>
</dbReference>
<dbReference type="GO" id="GO:0016787">
    <property type="term" value="F:hydrolase activity"/>
    <property type="evidence" value="ECO:0007669"/>
    <property type="project" value="UniProtKB-KW"/>
</dbReference>